<dbReference type="Pfam" id="PF01569">
    <property type="entry name" value="PAP2"/>
    <property type="match status" value="1"/>
</dbReference>
<dbReference type="SUPFAM" id="SSF48317">
    <property type="entry name" value="Acid phosphatase/Vanadium-dependent haloperoxidase"/>
    <property type="match status" value="2"/>
</dbReference>
<protein>
    <submittedName>
        <fullName evidence="3">PA-phosphatase</fullName>
    </submittedName>
</protein>
<dbReference type="PANTHER" id="PTHR34599">
    <property type="entry name" value="PEROXIDASE-RELATED"/>
    <property type="match status" value="1"/>
</dbReference>
<evidence type="ECO:0000313" key="3">
    <source>
        <dbReference type="EMBL" id="PZX93515.1"/>
    </source>
</evidence>
<dbReference type="AlphaFoldDB" id="A0A2W7UJE2"/>
<dbReference type="EMBL" id="QKXH01000005">
    <property type="protein sequence ID" value="PZX93515.1"/>
    <property type="molecule type" value="Genomic_DNA"/>
</dbReference>
<dbReference type="OrthoDB" id="9780455at2"/>
<reference evidence="3 4" key="1">
    <citation type="submission" date="2018-06" db="EMBL/GenBank/DDBJ databases">
        <title>Flavobacterium sp IMCC34762, genome.</title>
        <authorList>
            <person name="Joung Y."/>
            <person name="Cho J."/>
            <person name="Song J."/>
        </authorList>
    </citation>
    <scope>NUCLEOTIDE SEQUENCE [LARGE SCALE GENOMIC DNA]</scope>
    <source>
        <strain evidence="3 4">IMCC34762</strain>
    </source>
</reference>
<feature type="domain" description="Phosphatidic acid phosphatase type 2/haloperoxidase" evidence="2">
    <location>
        <begin position="404"/>
        <end position="509"/>
    </location>
</feature>
<dbReference type="GO" id="GO:0004601">
    <property type="term" value="F:peroxidase activity"/>
    <property type="evidence" value="ECO:0007669"/>
    <property type="project" value="InterPro"/>
</dbReference>
<feature type="signal peptide" evidence="1">
    <location>
        <begin position="1"/>
        <end position="23"/>
    </location>
</feature>
<dbReference type="CDD" id="cd03398">
    <property type="entry name" value="PAP2_haloperoxidase"/>
    <property type="match status" value="1"/>
</dbReference>
<organism evidence="3 4">
    <name type="scientific">Flavobacterium aquariorum</name>
    <dbReference type="NCBI Taxonomy" id="2217670"/>
    <lineage>
        <taxon>Bacteria</taxon>
        <taxon>Pseudomonadati</taxon>
        <taxon>Bacteroidota</taxon>
        <taxon>Flavobacteriia</taxon>
        <taxon>Flavobacteriales</taxon>
        <taxon>Flavobacteriaceae</taxon>
        <taxon>Flavobacterium</taxon>
    </lineage>
</organism>
<dbReference type="InterPro" id="IPR036938">
    <property type="entry name" value="PAP2/HPO_sf"/>
</dbReference>
<dbReference type="Gene3D" id="1.10.606.10">
    <property type="entry name" value="Vanadium-containing Chloroperoxidase, domain 2"/>
    <property type="match status" value="2"/>
</dbReference>
<evidence type="ECO:0000256" key="1">
    <source>
        <dbReference type="SAM" id="SignalP"/>
    </source>
</evidence>
<proteinExistence type="predicted"/>
<sequence length="518" mass="56960">MKNKIQITISKSLLILLVAFNYACNDDITERNNQFPQLNPTNADELAGTWKPILLTSPDEFPLDAPIATTLPAYTREINEIKSYQANITKDQQAIIDYWSVGGVLRWNEIMRTLVAKHNRPPFQNPDGTYPIPSGANPFANPEFPFSNPPYSARAYAYVSAAQYDAMIAAWHYKKLYNRPAPFVVDATLPVLIPKSSLPSYPCEDAVLAGVTVELLKLLFPTEIAFIQEKAEEEKLYRIISGANVRSDVDAGISLGKKIAAKFIARASTDGAGAAVGNQDLWTLLETQTAATGETPWKSLELPARPPMLPLFGKVKSFLMTPAMVVASRPGPPPSTKSEQFAKELAEIKAFSEDNSKKHQEIVTFWADGVGTYTPPGHWNAIAAEAFVEQNYSEVRWARNMALLNLSMMDAAISCWDAKFFYFNPRPTQMDSSIKTTTGIPNFPAYVSGHSTFSGAACTVLSHILPAKTENFKALAREASDSRMFGAIHYRSDCEKGLILGETVGNFAVARAKIDGAE</sequence>
<gene>
    <name evidence="3" type="ORF">DOS84_08800</name>
</gene>
<dbReference type="RefSeq" id="WP_111409760.1">
    <property type="nucleotide sequence ID" value="NZ_QKXH01000005.1"/>
</dbReference>
<dbReference type="InterPro" id="IPR016119">
    <property type="entry name" value="Br/Cl_peroxidase_C"/>
</dbReference>
<evidence type="ECO:0000259" key="2">
    <source>
        <dbReference type="Pfam" id="PF01569"/>
    </source>
</evidence>
<dbReference type="Proteomes" id="UP000249177">
    <property type="component" value="Unassembled WGS sequence"/>
</dbReference>
<comment type="caution">
    <text evidence="3">The sequence shown here is derived from an EMBL/GenBank/DDBJ whole genome shotgun (WGS) entry which is preliminary data.</text>
</comment>
<dbReference type="PANTHER" id="PTHR34599:SF1">
    <property type="entry name" value="PHOSPHATIDIC ACID PHOSPHATASE TYPE 2_HALOPEROXIDASE DOMAIN-CONTAINING PROTEIN"/>
    <property type="match status" value="1"/>
</dbReference>
<name>A0A2W7UJE2_9FLAO</name>
<keyword evidence="1" id="KW-0732">Signal</keyword>
<dbReference type="InterPro" id="IPR052559">
    <property type="entry name" value="V-haloperoxidase"/>
</dbReference>
<keyword evidence="4" id="KW-1185">Reference proteome</keyword>
<dbReference type="InterPro" id="IPR000326">
    <property type="entry name" value="PAP2/HPO"/>
</dbReference>
<feature type="chain" id="PRO_5015855311" evidence="1">
    <location>
        <begin position="24"/>
        <end position="518"/>
    </location>
</feature>
<accession>A0A2W7UJE2</accession>
<evidence type="ECO:0000313" key="4">
    <source>
        <dbReference type="Proteomes" id="UP000249177"/>
    </source>
</evidence>